<dbReference type="AlphaFoldDB" id="A0A9K3HRY6"/>
<comment type="subcellular location">
    <subcellularLocation>
        <location evidence="1">Membrane</location>
    </subcellularLocation>
</comment>
<dbReference type="InterPro" id="IPR028082">
    <property type="entry name" value="Peripla_BP_I"/>
</dbReference>
<evidence type="ECO:0000256" key="2">
    <source>
        <dbReference type="ARBA" id="ARBA00022692"/>
    </source>
</evidence>
<sequence>MESRVVVVITYGKTGLLVFETAKRLSMMKKGYIWITTTWLSNVLDYTGISSKYAFFTRGSHTSAPHTRFG</sequence>
<organism evidence="6 7">
    <name type="scientific">Helianthus annuus</name>
    <name type="common">Common sunflower</name>
    <dbReference type="NCBI Taxonomy" id="4232"/>
    <lineage>
        <taxon>Eukaryota</taxon>
        <taxon>Viridiplantae</taxon>
        <taxon>Streptophyta</taxon>
        <taxon>Embryophyta</taxon>
        <taxon>Tracheophyta</taxon>
        <taxon>Spermatophyta</taxon>
        <taxon>Magnoliopsida</taxon>
        <taxon>eudicotyledons</taxon>
        <taxon>Gunneridae</taxon>
        <taxon>Pentapetalae</taxon>
        <taxon>asterids</taxon>
        <taxon>campanulids</taxon>
        <taxon>Asterales</taxon>
        <taxon>Asteraceae</taxon>
        <taxon>Asteroideae</taxon>
        <taxon>Heliantheae alliance</taxon>
        <taxon>Heliantheae</taxon>
        <taxon>Helianthus</taxon>
    </lineage>
</organism>
<comment type="caution">
    <text evidence="6">The sequence shown here is derived from an EMBL/GenBank/DDBJ whole genome shotgun (WGS) entry which is preliminary data.</text>
</comment>
<keyword evidence="3" id="KW-1133">Transmembrane helix</keyword>
<evidence type="ECO:0000256" key="1">
    <source>
        <dbReference type="ARBA" id="ARBA00004370"/>
    </source>
</evidence>
<keyword evidence="2" id="KW-0812">Transmembrane</keyword>
<dbReference type="EMBL" id="MNCJ02000326">
    <property type="protein sequence ID" value="KAF5783196.1"/>
    <property type="molecule type" value="Genomic_DNA"/>
</dbReference>
<evidence type="ECO:0000256" key="4">
    <source>
        <dbReference type="ARBA" id="ARBA00023136"/>
    </source>
</evidence>
<dbReference type="Gene3D" id="3.40.50.2300">
    <property type="match status" value="1"/>
</dbReference>
<keyword evidence="7" id="KW-1185">Reference proteome</keyword>
<gene>
    <name evidence="6" type="ORF">HanXRQr2_Chr11g0505151</name>
</gene>
<dbReference type="GO" id="GO:0016020">
    <property type="term" value="C:membrane"/>
    <property type="evidence" value="ECO:0007669"/>
    <property type="project" value="UniProtKB-SubCell"/>
</dbReference>
<keyword evidence="4" id="KW-0472">Membrane</keyword>
<name>A0A9K3HRY6_HELAN</name>
<evidence type="ECO:0000313" key="6">
    <source>
        <dbReference type="EMBL" id="KAF5783196.1"/>
    </source>
</evidence>
<protein>
    <submittedName>
        <fullName evidence="6">Periplasmic binding protein-like I</fullName>
    </submittedName>
</protein>
<dbReference type="Gramene" id="mRNA:HanXRQr2_Chr11g0505151">
    <property type="protein sequence ID" value="CDS:HanXRQr2_Chr11g0505151.1"/>
    <property type="gene ID" value="HanXRQr2_Chr11g0505151"/>
</dbReference>
<proteinExistence type="predicted"/>
<evidence type="ECO:0000313" key="7">
    <source>
        <dbReference type="Proteomes" id="UP000215914"/>
    </source>
</evidence>
<evidence type="ECO:0000256" key="3">
    <source>
        <dbReference type="ARBA" id="ARBA00022989"/>
    </source>
</evidence>
<accession>A0A9K3HRY6</accession>
<evidence type="ECO:0000259" key="5">
    <source>
        <dbReference type="Pfam" id="PF01094"/>
    </source>
</evidence>
<dbReference type="Proteomes" id="UP000215914">
    <property type="component" value="Unassembled WGS sequence"/>
</dbReference>
<dbReference type="Pfam" id="PF01094">
    <property type="entry name" value="ANF_receptor"/>
    <property type="match status" value="1"/>
</dbReference>
<reference evidence="6" key="1">
    <citation type="journal article" date="2017" name="Nature">
        <title>The sunflower genome provides insights into oil metabolism, flowering and Asterid evolution.</title>
        <authorList>
            <person name="Badouin H."/>
            <person name="Gouzy J."/>
            <person name="Grassa C.J."/>
            <person name="Murat F."/>
            <person name="Staton S.E."/>
            <person name="Cottret L."/>
            <person name="Lelandais-Briere C."/>
            <person name="Owens G.L."/>
            <person name="Carrere S."/>
            <person name="Mayjonade B."/>
            <person name="Legrand L."/>
            <person name="Gill N."/>
            <person name="Kane N.C."/>
            <person name="Bowers J.E."/>
            <person name="Hubner S."/>
            <person name="Bellec A."/>
            <person name="Berard A."/>
            <person name="Berges H."/>
            <person name="Blanchet N."/>
            <person name="Boniface M.C."/>
            <person name="Brunel D."/>
            <person name="Catrice O."/>
            <person name="Chaidir N."/>
            <person name="Claudel C."/>
            <person name="Donnadieu C."/>
            <person name="Faraut T."/>
            <person name="Fievet G."/>
            <person name="Helmstetter N."/>
            <person name="King M."/>
            <person name="Knapp S.J."/>
            <person name="Lai Z."/>
            <person name="Le Paslier M.C."/>
            <person name="Lippi Y."/>
            <person name="Lorenzon L."/>
            <person name="Mandel J.R."/>
            <person name="Marage G."/>
            <person name="Marchand G."/>
            <person name="Marquand E."/>
            <person name="Bret-Mestries E."/>
            <person name="Morien E."/>
            <person name="Nambeesan S."/>
            <person name="Nguyen T."/>
            <person name="Pegot-Espagnet P."/>
            <person name="Pouilly N."/>
            <person name="Raftis F."/>
            <person name="Sallet E."/>
            <person name="Schiex T."/>
            <person name="Thomas J."/>
            <person name="Vandecasteele C."/>
            <person name="Vares D."/>
            <person name="Vear F."/>
            <person name="Vautrin S."/>
            <person name="Crespi M."/>
            <person name="Mangin B."/>
            <person name="Burke J.M."/>
            <person name="Salse J."/>
            <person name="Munos S."/>
            <person name="Vincourt P."/>
            <person name="Rieseberg L.H."/>
            <person name="Langlade N.B."/>
        </authorList>
    </citation>
    <scope>NUCLEOTIDE SEQUENCE</scope>
    <source>
        <tissue evidence="6">Leaves</tissue>
    </source>
</reference>
<dbReference type="InterPro" id="IPR001828">
    <property type="entry name" value="ANF_lig-bd_rcpt"/>
</dbReference>
<feature type="domain" description="Receptor ligand binding region" evidence="5">
    <location>
        <begin position="2"/>
        <end position="50"/>
    </location>
</feature>
<reference evidence="6" key="2">
    <citation type="submission" date="2020-06" db="EMBL/GenBank/DDBJ databases">
        <title>Helianthus annuus Genome sequencing and assembly Release 2.</title>
        <authorList>
            <person name="Gouzy J."/>
            <person name="Langlade N."/>
            <person name="Munos S."/>
        </authorList>
    </citation>
    <scope>NUCLEOTIDE SEQUENCE</scope>
    <source>
        <tissue evidence="6">Leaves</tissue>
    </source>
</reference>
<dbReference type="SUPFAM" id="SSF53822">
    <property type="entry name" value="Periplasmic binding protein-like I"/>
    <property type="match status" value="1"/>
</dbReference>